<dbReference type="InterPro" id="IPR018848">
    <property type="entry name" value="WIYLD_domain"/>
</dbReference>
<dbReference type="Pfam" id="PF00856">
    <property type="entry name" value="SET"/>
    <property type="match status" value="1"/>
</dbReference>
<evidence type="ECO:0000256" key="1">
    <source>
        <dbReference type="ARBA" id="ARBA00004286"/>
    </source>
</evidence>
<dbReference type="EMBL" id="BQKI01000075">
    <property type="protein sequence ID" value="GJN21605.1"/>
    <property type="molecule type" value="Genomic_DNA"/>
</dbReference>
<dbReference type="Pfam" id="PF10440">
    <property type="entry name" value="WIYLD"/>
    <property type="match status" value="1"/>
</dbReference>
<dbReference type="InterPro" id="IPR046341">
    <property type="entry name" value="SET_dom_sf"/>
</dbReference>
<sequence length="773" mass="86245">MFKGLPEKIHGVHWARLTGLLLLAFLALFSRLLGFRQYPLSICPPALFSSPLPCRLLSHEARPKSPSAYRQASPNFQIPAAAAGKTLTAPIADGVIAPPGVTVGGIPLALDLAGFVVFDGSADVSPKFQVDQHDYTWLRRVPCLTGMRMEPPGVDMERFDAAVKSITNMGVSKETAKRVLNKLLIVYEYNWEHIEADNYQTLADATIDELDSMEGKKKRAEKKNLDSDHCNKKLKMKERGQKPKSNFHSNGKREPAEVPCQQGEEDINKKAIITQLQKPSTQVFLKEPKTETDLCENSSALPLGSQDKYSYETPLAVMCPQDPGPIPHRARQKFKGSSSQEGNMAYAHNSQAITYNKDYSTNFEVALSNSGKGKLSFSFNSSLANCSNFRMPDTESICKAMEARCLRTYKILESNFSFMKLLDDTCQCIIDLGSGSSVARESSIVQVIPAVDFLSKPSVPKSLRSNQASSSCMPLSNLTRFGNNSVDGIRQNNSSNMQIIQHQSPTRAKRRCHDVKDIAKGEERVRIPIITEADNEALPPPFHYIPHNITSQDAYVNLSLARIGDENCCFDCFGDCLAAQLTCACASETGGEFAYTREGLLKKQFLDACILMLQEPENLFYCKICPLEKIKIDRNSDSPKAKVFLTPEGKGWGLRTAEKLPPGAFICVLKDDEALCLDGTFYGNVARFINHRCFDGNLIGIPVEIETPDHHYYHLAFFTKRQVEPYEELTWDYEIDFDDVDHPIKAFKCRCGSEYCRDKRRISRSKSRASALL</sequence>
<dbReference type="PANTHER" id="PTHR46450">
    <property type="entry name" value="INACTIVE HISTONE-LYSINE N-METHYLTRANSFERASE SUVR1-RELATED"/>
    <property type="match status" value="1"/>
</dbReference>
<dbReference type="PROSITE" id="PS50280">
    <property type="entry name" value="SET"/>
    <property type="match status" value="1"/>
</dbReference>
<keyword evidence="2" id="KW-0158">Chromosome</keyword>
<dbReference type="SMART" id="SM00317">
    <property type="entry name" value="SET"/>
    <property type="match status" value="1"/>
</dbReference>
<gene>
    <name evidence="5" type="primary">gb09096</name>
    <name evidence="5" type="ORF">PR202_gb09096</name>
</gene>
<dbReference type="Gene3D" id="2.170.270.10">
    <property type="entry name" value="SET domain"/>
    <property type="match status" value="2"/>
</dbReference>
<dbReference type="GO" id="GO:0005634">
    <property type="term" value="C:nucleus"/>
    <property type="evidence" value="ECO:0007669"/>
    <property type="project" value="InterPro"/>
</dbReference>
<comment type="caution">
    <text evidence="5">The sequence shown here is derived from an EMBL/GenBank/DDBJ whole genome shotgun (WGS) entry which is preliminary data.</text>
</comment>
<dbReference type="InterPro" id="IPR007728">
    <property type="entry name" value="Pre-SET_dom"/>
</dbReference>
<dbReference type="SMART" id="SM00468">
    <property type="entry name" value="PreSET"/>
    <property type="match status" value="1"/>
</dbReference>
<reference evidence="5" key="2">
    <citation type="submission" date="2021-12" db="EMBL/GenBank/DDBJ databases">
        <title>Resequencing data analysis of finger millet.</title>
        <authorList>
            <person name="Hatakeyama M."/>
            <person name="Aluri S."/>
            <person name="Balachadran M.T."/>
            <person name="Sivarajan S.R."/>
            <person name="Poveda L."/>
            <person name="Shimizu-Inatsugi R."/>
            <person name="Schlapbach R."/>
            <person name="Sreeman S.M."/>
            <person name="Shimizu K.K."/>
        </authorList>
    </citation>
    <scope>NUCLEOTIDE SEQUENCE</scope>
</reference>
<keyword evidence="6" id="KW-1185">Reference proteome</keyword>
<dbReference type="InterPro" id="IPR043017">
    <property type="entry name" value="WIYLD_dom_sf"/>
</dbReference>
<evidence type="ECO:0000256" key="2">
    <source>
        <dbReference type="ARBA" id="ARBA00022454"/>
    </source>
</evidence>
<dbReference type="Gene3D" id="1.10.8.850">
    <property type="entry name" value="Histone-lysine N methyltransferase , C-terminal domain-like"/>
    <property type="match status" value="1"/>
</dbReference>
<dbReference type="GO" id="GO:0042054">
    <property type="term" value="F:histone methyltransferase activity"/>
    <property type="evidence" value="ECO:0007669"/>
    <property type="project" value="InterPro"/>
</dbReference>
<feature type="domain" description="SET" evidence="4">
    <location>
        <begin position="639"/>
        <end position="734"/>
    </location>
</feature>
<feature type="compositionally biased region" description="Basic and acidic residues" evidence="3">
    <location>
        <begin position="222"/>
        <end position="241"/>
    </location>
</feature>
<name>A0AAV5EG30_ELECO</name>
<accession>A0AAV5EG30</accession>
<dbReference type="Pfam" id="PF05033">
    <property type="entry name" value="Pre-SET"/>
    <property type="match status" value="1"/>
</dbReference>
<reference evidence="5" key="1">
    <citation type="journal article" date="2018" name="DNA Res.">
        <title>Multiple hybrid de novo genome assembly of finger millet, an orphan allotetraploid crop.</title>
        <authorList>
            <person name="Hatakeyama M."/>
            <person name="Aluri S."/>
            <person name="Balachadran M.T."/>
            <person name="Sivarajan S.R."/>
            <person name="Patrignani A."/>
            <person name="Gruter S."/>
            <person name="Poveda L."/>
            <person name="Shimizu-Inatsugi R."/>
            <person name="Baeten J."/>
            <person name="Francoijs K.J."/>
            <person name="Nataraja K.N."/>
            <person name="Reddy Y.A.N."/>
            <person name="Phadnis S."/>
            <person name="Ravikumar R.L."/>
            <person name="Schlapbach R."/>
            <person name="Sreeman S.M."/>
            <person name="Shimizu K.K."/>
        </authorList>
    </citation>
    <scope>NUCLEOTIDE SEQUENCE</scope>
</reference>
<dbReference type="AlphaFoldDB" id="A0AAV5EG30"/>
<dbReference type="InterPro" id="IPR001214">
    <property type="entry name" value="SET_dom"/>
</dbReference>
<evidence type="ECO:0000259" key="4">
    <source>
        <dbReference type="PROSITE" id="PS50280"/>
    </source>
</evidence>
<dbReference type="Proteomes" id="UP001054889">
    <property type="component" value="Unassembled WGS sequence"/>
</dbReference>
<proteinExistence type="predicted"/>
<comment type="subcellular location">
    <subcellularLocation>
        <location evidence="1">Chromosome</location>
    </subcellularLocation>
</comment>
<protein>
    <recommendedName>
        <fullName evidence="4">SET domain-containing protein</fullName>
    </recommendedName>
</protein>
<evidence type="ECO:0000313" key="6">
    <source>
        <dbReference type="Proteomes" id="UP001054889"/>
    </source>
</evidence>
<dbReference type="SUPFAM" id="SSF82199">
    <property type="entry name" value="SET domain"/>
    <property type="match status" value="1"/>
</dbReference>
<dbReference type="GO" id="GO:0005694">
    <property type="term" value="C:chromosome"/>
    <property type="evidence" value="ECO:0007669"/>
    <property type="project" value="UniProtKB-SubCell"/>
</dbReference>
<dbReference type="PANTHER" id="PTHR46450:SF8">
    <property type="entry name" value="OS02G0621100 PROTEIN"/>
    <property type="match status" value="1"/>
</dbReference>
<feature type="region of interest" description="Disordered" evidence="3">
    <location>
        <begin position="217"/>
        <end position="262"/>
    </location>
</feature>
<evidence type="ECO:0000256" key="3">
    <source>
        <dbReference type="SAM" id="MobiDB-lite"/>
    </source>
</evidence>
<organism evidence="5 6">
    <name type="scientific">Eleusine coracana subsp. coracana</name>
    <dbReference type="NCBI Taxonomy" id="191504"/>
    <lineage>
        <taxon>Eukaryota</taxon>
        <taxon>Viridiplantae</taxon>
        <taxon>Streptophyta</taxon>
        <taxon>Embryophyta</taxon>
        <taxon>Tracheophyta</taxon>
        <taxon>Spermatophyta</taxon>
        <taxon>Magnoliopsida</taxon>
        <taxon>Liliopsida</taxon>
        <taxon>Poales</taxon>
        <taxon>Poaceae</taxon>
        <taxon>PACMAD clade</taxon>
        <taxon>Chloridoideae</taxon>
        <taxon>Cynodonteae</taxon>
        <taxon>Eleusininae</taxon>
        <taxon>Eleusine</taxon>
    </lineage>
</organism>
<evidence type="ECO:0000313" key="5">
    <source>
        <dbReference type="EMBL" id="GJN21605.1"/>
    </source>
</evidence>
<dbReference type="GO" id="GO:0008270">
    <property type="term" value="F:zinc ion binding"/>
    <property type="evidence" value="ECO:0007669"/>
    <property type="project" value="InterPro"/>
</dbReference>